<dbReference type="AlphaFoldDB" id="A0A135L6E3"/>
<keyword evidence="4" id="KW-0133">Cell shape</keyword>
<sequence length="326" mass="36431">MAVGIGLQLILALFVTIKKGISFQPRIWWNEDIKQVGELILPIFIGIGAFQLNTIADRMLASTLPEGSLAALNYANRVTQLPLSLFVGSMVLPLFPMIADKISKQDIEGTKELLSRSYHLLGILLLPVIGVFVALAEPIISILFQRGQFDADAAQLTAIALAAYSFTILPFAMRDVITRALYSLQDTWTPVVNSVILVAINVALMVIFVPRLGMIAVAGSTSISSIIAYIRLRRKLVKKIGTLDVTQERKIWWKIWRNALIFTAITWGSYQGLLLIWSKPMGIELWLRTFVSLAIGGLLYIFLTFKMDTPEVDWLKTRAKKLLRKN</sequence>
<keyword evidence="7 8" id="KW-0472">Membrane</keyword>
<dbReference type="STRING" id="1413211.U473_11255"/>
<comment type="subcellular location">
    <subcellularLocation>
        <location evidence="1">Cell membrane</location>
        <topology evidence="1">Multi-pass membrane protein</topology>
    </subcellularLocation>
</comment>
<evidence type="ECO:0000256" key="2">
    <source>
        <dbReference type="ARBA" id="ARBA00022475"/>
    </source>
</evidence>
<keyword evidence="3 8" id="KW-0812">Transmembrane</keyword>
<dbReference type="GO" id="GO:0009252">
    <property type="term" value="P:peptidoglycan biosynthetic process"/>
    <property type="evidence" value="ECO:0007669"/>
    <property type="project" value="UniProtKB-KW"/>
</dbReference>
<keyword evidence="5" id="KW-0573">Peptidoglycan synthesis</keyword>
<keyword evidence="6 8" id="KW-1133">Transmembrane helix</keyword>
<dbReference type="PANTHER" id="PTHR47019">
    <property type="entry name" value="LIPID II FLIPPASE MURJ"/>
    <property type="match status" value="1"/>
</dbReference>
<organism evidence="9 10">
    <name type="scientific">Tepidibacillus decaturensis</name>
    <dbReference type="NCBI Taxonomy" id="1413211"/>
    <lineage>
        <taxon>Bacteria</taxon>
        <taxon>Bacillati</taxon>
        <taxon>Bacillota</taxon>
        <taxon>Bacilli</taxon>
        <taxon>Bacillales</taxon>
        <taxon>Bacillaceae</taxon>
        <taxon>Tepidibacillus</taxon>
    </lineage>
</organism>
<dbReference type="GO" id="GO:0015648">
    <property type="term" value="F:lipid-linked peptidoglycan transporter activity"/>
    <property type="evidence" value="ECO:0007669"/>
    <property type="project" value="TreeGrafter"/>
</dbReference>
<dbReference type="PRINTS" id="PR01806">
    <property type="entry name" value="VIRFACTRMVIN"/>
</dbReference>
<evidence type="ECO:0000256" key="4">
    <source>
        <dbReference type="ARBA" id="ARBA00022960"/>
    </source>
</evidence>
<evidence type="ECO:0000313" key="10">
    <source>
        <dbReference type="Proteomes" id="UP000070352"/>
    </source>
</evidence>
<keyword evidence="10" id="KW-1185">Reference proteome</keyword>
<dbReference type="Pfam" id="PF03023">
    <property type="entry name" value="MurJ"/>
    <property type="match status" value="1"/>
</dbReference>
<dbReference type="InterPro" id="IPR051050">
    <property type="entry name" value="Lipid_II_flippase_MurJ/MviN"/>
</dbReference>
<gene>
    <name evidence="9" type="ORF">U473_11255</name>
</gene>
<feature type="transmembrane region" description="Helical" evidence="8">
    <location>
        <begin position="259"/>
        <end position="279"/>
    </location>
</feature>
<comment type="caution">
    <text evidence="9">The sequence shown here is derived from an EMBL/GenBank/DDBJ whole genome shotgun (WGS) entry which is preliminary data.</text>
</comment>
<feature type="transmembrane region" description="Helical" evidence="8">
    <location>
        <begin position="214"/>
        <end position="232"/>
    </location>
</feature>
<evidence type="ECO:0000256" key="3">
    <source>
        <dbReference type="ARBA" id="ARBA00022692"/>
    </source>
</evidence>
<name>A0A135L6E3_9BACI</name>
<feature type="transmembrane region" description="Helical" evidence="8">
    <location>
        <begin position="188"/>
        <end position="208"/>
    </location>
</feature>
<keyword evidence="2" id="KW-1003">Cell membrane</keyword>
<dbReference type="GO" id="GO:0008360">
    <property type="term" value="P:regulation of cell shape"/>
    <property type="evidence" value="ECO:0007669"/>
    <property type="project" value="UniProtKB-KW"/>
</dbReference>
<dbReference type="Proteomes" id="UP000070352">
    <property type="component" value="Unassembled WGS sequence"/>
</dbReference>
<dbReference type="EMBL" id="LSKU01000001">
    <property type="protein sequence ID" value="KXG44530.1"/>
    <property type="molecule type" value="Genomic_DNA"/>
</dbReference>
<dbReference type="PANTHER" id="PTHR47019:SF1">
    <property type="entry name" value="LIPID II FLIPPASE MURJ"/>
    <property type="match status" value="1"/>
</dbReference>
<protein>
    <recommendedName>
        <fullName evidence="11">Polysaccharide biosynthesis protein C-terminal domain-containing protein</fullName>
    </recommendedName>
</protein>
<feature type="transmembrane region" description="Helical" evidence="8">
    <location>
        <begin position="285"/>
        <end position="305"/>
    </location>
</feature>
<feature type="transmembrane region" description="Helical" evidence="8">
    <location>
        <begin position="81"/>
        <end position="99"/>
    </location>
</feature>
<dbReference type="GO" id="GO:0034204">
    <property type="term" value="P:lipid translocation"/>
    <property type="evidence" value="ECO:0007669"/>
    <property type="project" value="TreeGrafter"/>
</dbReference>
<evidence type="ECO:0000313" key="9">
    <source>
        <dbReference type="EMBL" id="KXG44530.1"/>
    </source>
</evidence>
<accession>A0A135L6E3</accession>
<proteinExistence type="predicted"/>
<dbReference type="InterPro" id="IPR004268">
    <property type="entry name" value="MurJ"/>
</dbReference>
<evidence type="ECO:0000256" key="5">
    <source>
        <dbReference type="ARBA" id="ARBA00022984"/>
    </source>
</evidence>
<dbReference type="GO" id="GO:0005886">
    <property type="term" value="C:plasma membrane"/>
    <property type="evidence" value="ECO:0007669"/>
    <property type="project" value="UniProtKB-SubCell"/>
</dbReference>
<evidence type="ECO:0000256" key="8">
    <source>
        <dbReference type="SAM" id="Phobius"/>
    </source>
</evidence>
<feature type="transmembrane region" description="Helical" evidence="8">
    <location>
        <begin position="156"/>
        <end position="176"/>
    </location>
</feature>
<evidence type="ECO:0008006" key="11">
    <source>
        <dbReference type="Google" id="ProtNLM"/>
    </source>
</evidence>
<reference evidence="9 10" key="1">
    <citation type="submission" date="2016-02" db="EMBL/GenBank/DDBJ databases">
        <title>Draft Genome for Tepidibacillus decaturensis nov. sp. Strain Z9, an Anaerobic, Moderately Thermophilic and Heterotrophic Bacterium from Deep Subsurface of the Illinois Basin, USA.</title>
        <authorList>
            <person name="Dong Y."/>
            <person name="Chang J.Y."/>
            <person name="Sanford R."/>
            <person name="Fouke B.W."/>
        </authorList>
    </citation>
    <scope>NUCLEOTIDE SEQUENCE [LARGE SCALE GENOMIC DNA]</scope>
    <source>
        <strain evidence="9 10">Z9</strain>
    </source>
</reference>
<evidence type="ECO:0000256" key="6">
    <source>
        <dbReference type="ARBA" id="ARBA00022989"/>
    </source>
</evidence>
<evidence type="ECO:0000256" key="1">
    <source>
        <dbReference type="ARBA" id="ARBA00004651"/>
    </source>
</evidence>
<evidence type="ECO:0000256" key="7">
    <source>
        <dbReference type="ARBA" id="ARBA00023136"/>
    </source>
</evidence>
<feature type="transmembrane region" description="Helical" evidence="8">
    <location>
        <begin position="120"/>
        <end position="144"/>
    </location>
</feature>